<evidence type="ECO:0000313" key="1">
    <source>
        <dbReference type="EMBL" id="RNM07692.1"/>
    </source>
</evidence>
<dbReference type="OrthoDB" id="5465402at2"/>
<dbReference type="Proteomes" id="UP000276061">
    <property type="component" value="Unassembled WGS sequence"/>
</dbReference>
<protein>
    <submittedName>
        <fullName evidence="1">DUF2612 domain-containing protein</fullName>
    </submittedName>
</protein>
<dbReference type="EMBL" id="RJLR01000012">
    <property type="protein sequence ID" value="RNM07692.1"/>
    <property type="molecule type" value="Genomic_DNA"/>
</dbReference>
<comment type="caution">
    <text evidence="1">The sequence shown here is derived from an EMBL/GenBank/DDBJ whole genome shotgun (WGS) entry which is preliminary data.</text>
</comment>
<dbReference type="Pfam" id="PF11041">
    <property type="entry name" value="Phage_Wedge1"/>
    <property type="match status" value="2"/>
</dbReference>
<organism evidence="1 2">
    <name type="scientific">Dickeya undicola</name>
    <dbReference type="NCBI Taxonomy" id="1577887"/>
    <lineage>
        <taxon>Bacteria</taxon>
        <taxon>Pseudomonadati</taxon>
        <taxon>Pseudomonadota</taxon>
        <taxon>Gammaproteobacteria</taxon>
        <taxon>Enterobacterales</taxon>
        <taxon>Pectobacteriaceae</taxon>
        <taxon>Dickeya</taxon>
    </lineage>
</organism>
<dbReference type="InterPro" id="IPR021283">
    <property type="entry name" value="Phage_Wedge1"/>
</dbReference>
<gene>
    <name evidence="1" type="ORF">EF878_07075</name>
</gene>
<dbReference type="RefSeq" id="WP_123252319.1">
    <property type="nucleotide sequence ID" value="NZ_RJLR01000012.1"/>
</dbReference>
<name>A0A3N0G661_9GAMM</name>
<dbReference type="AlphaFoldDB" id="A0A3N0G661"/>
<accession>A0A3N0G661</accession>
<proteinExistence type="predicted"/>
<sequence>MYDHQKRALSRVYWQYKNSPKLIEWLKILPDIAQSSIEEQADKIQQMLDINTAEGEQLDICGRIVGYKTRPIGTFYPACKPAPVGDDLFRRMIKAKIFRNNTAATIDDVKAAADYILDEDTRLLDGQDMTMRLIWFTHSVDAGTQKLVQDYDLIPRPQGVGTKDIRVLTYKPFGFGQHYSNFRAPFWHGDGIKIYTNLKLTLSFENGVLSGSLTANSGVVVSDVDVTLIYTLHDGTTVTSRAVTDSRGQFSDTPPAIDFSVIGRAQVLTPLCEWENVQSNELIAKIFFNGTVTFNGRVKCRG</sequence>
<reference evidence="1 2" key="1">
    <citation type="submission" date="2018-11" db="EMBL/GenBank/DDBJ databases">
        <title>Characterization of surface water Dickeya isolates.</title>
        <authorList>
            <person name="Van Gijsegem F."/>
            <person name="Pedron J."/>
        </authorList>
    </citation>
    <scope>NUCLEOTIDE SEQUENCE [LARGE SCALE GENOMIC DNA]</scope>
    <source>
        <strain evidence="1 2">FVG1-MFV-O17</strain>
    </source>
</reference>
<evidence type="ECO:0000313" key="2">
    <source>
        <dbReference type="Proteomes" id="UP000276061"/>
    </source>
</evidence>